<evidence type="ECO:0000313" key="6">
    <source>
        <dbReference type="Proteomes" id="UP001500979"/>
    </source>
</evidence>
<keyword evidence="6" id="KW-1185">Reference proteome</keyword>
<dbReference type="InterPro" id="IPR039420">
    <property type="entry name" value="WalR-like"/>
</dbReference>
<proteinExistence type="predicted"/>
<protein>
    <recommendedName>
        <fullName evidence="7">Response regulator transcription factor</fullName>
    </recommendedName>
</protein>
<organism evidence="5 6">
    <name type="scientific">Saccharopolyspora taberi</name>
    <dbReference type="NCBI Taxonomy" id="60895"/>
    <lineage>
        <taxon>Bacteria</taxon>
        <taxon>Bacillati</taxon>
        <taxon>Actinomycetota</taxon>
        <taxon>Actinomycetes</taxon>
        <taxon>Pseudonocardiales</taxon>
        <taxon>Pseudonocardiaceae</taxon>
        <taxon>Saccharopolyspora</taxon>
    </lineage>
</organism>
<evidence type="ECO:0000259" key="4">
    <source>
        <dbReference type="PROSITE" id="PS50110"/>
    </source>
</evidence>
<dbReference type="PROSITE" id="PS50110">
    <property type="entry name" value="RESPONSE_REGULATORY"/>
    <property type="match status" value="1"/>
</dbReference>
<gene>
    <name evidence="5" type="ORF">GCM10010470_21180</name>
</gene>
<evidence type="ECO:0000256" key="2">
    <source>
        <dbReference type="PROSITE-ProRule" id="PRU00169"/>
    </source>
</evidence>
<feature type="domain" description="HTH luxR-type" evidence="3">
    <location>
        <begin position="142"/>
        <end position="207"/>
    </location>
</feature>
<dbReference type="InterPro" id="IPR011006">
    <property type="entry name" value="CheY-like_superfamily"/>
</dbReference>
<dbReference type="RefSeq" id="WP_344679393.1">
    <property type="nucleotide sequence ID" value="NZ_BAAAUX010000011.1"/>
</dbReference>
<dbReference type="EMBL" id="BAAAUX010000011">
    <property type="protein sequence ID" value="GAA2786620.1"/>
    <property type="molecule type" value="Genomic_DNA"/>
</dbReference>
<dbReference type="PROSITE" id="PS00622">
    <property type="entry name" value="HTH_LUXR_1"/>
    <property type="match status" value="1"/>
</dbReference>
<name>A0ABN3VBN3_9PSEU</name>
<evidence type="ECO:0000259" key="3">
    <source>
        <dbReference type="PROSITE" id="PS50043"/>
    </source>
</evidence>
<dbReference type="SMART" id="SM00448">
    <property type="entry name" value="REC"/>
    <property type="match status" value="1"/>
</dbReference>
<reference evidence="5 6" key="1">
    <citation type="journal article" date="2019" name="Int. J. Syst. Evol. Microbiol.">
        <title>The Global Catalogue of Microorganisms (GCM) 10K type strain sequencing project: providing services to taxonomists for standard genome sequencing and annotation.</title>
        <authorList>
            <consortium name="The Broad Institute Genomics Platform"/>
            <consortium name="The Broad Institute Genome Sequencing Center for Infectious Disease"/>
            <person name="Wu L."/>
            <person name="Ma J."/>
        </authorList>
    </citation>
    <scope>NUCLEOTIDE SEQUENCE [LARGE SCALE GENOMIC DNA]</scope>
    <source>
        <strain evidence="5 6">JCM 9383</strain>
    </source>
</reference>
<feature type="modified residue" description="4-aspartylphosphate" evidence="2">
    <location>
        <position position="51"/>
    </location>
</feature>
<dbReference type="PANTHER" id="PTHR43214">
    <property type="entry name" value="TWO-COMPONENT RESPONSE REGULATOR"/>
    <property type="match status" value="1"/>
</dbReference>
<evidence type="ECO:0000256" key="1">
    <source>
        <dbReference type="ARBA" id="ARBA00023125"/>
    </source>
</evidence>
<dbReference type="PANTHER" id="PTHR43214:SF43">
    <property type="entry name" value="TWO-COMPONENT RESPONSE REGULATOR"/>
    <property type="match status" value="1"/>
</dbReference>
<keyword evidence="2" id="KW-0597">Phosphoprotein</keyword>
<dbReference type="PRINTS" id="PR00038">
    <property type="entry name" value="HTHLUXR"/>
</dbReference>
<dbReference type="InterPro" id="IPR016032">
    <property type="entry name" value="Sig_transdc_resp-reg_C-effctor"/>
</dbReference>
<sequence>MVEVVVIAETRFYREGLALALHHAGDFDVVTAASPAELRELGERPRIVLLDVAHLADGPGAVAASRAGNPLARVIVMGVSGGEADIVAYAEAGAAGYLTRCSSIAELVSTIGSAARGEMRCSPHIAAVLSRRVAELAGELQRNGSDHGLSRREAEIAVLLEQGLSNQEIAHRLCIALATVKNHVHNILEKLGLHARAEAAAWIRRQRLSHAELLDSASRRRV</sequence>
<dbReference type="SUPFAM" id="SSF52172">
    <property type="entry name" value="CheY-like"/>
    <property type="match status" value="1"/>
</dbReference>
<evidence type="ECO:0000313" key="5">
    <source>
        <dbReference type="EMBL" id="GAA2786620.1"/>
    </source>
</evidence>
<dbReference type="SMART" id="SM00421">
    <property type="entry name" value="HTH_LUXR"/>
    <property type="match status" value="1"/>
</dbReference>
<dbReference type="Proteomes" id="UP001500979">
    <property type="component" value="Unassembled WGS sequence"/>
</dbReference>
<accession>A0ABN3VBN3</accession>
<comment type="caution">
    <text evidence="5">The sequence shown here is derived from an EMBL/GenBank/DDBJ whole genome shotgun (WGS) entry which is preliminary data.</text>
</comment>
<dbReference type="Pfam" id="PF00196">
    <property type="entry name" value="GerE"/>
    <property type="match status" value="1"/>
</dbReference>
<feature type="domain" description="Response regulatory" evidence="4">
    <location>
        <begin position="3"/>
        <end position="115"/>
    </location>
</feature>
<keyword evidence="1" id="KW-0238">DNA-binding</keyword>
<dbReference type="CDD" id="cd06170">
    <property type="entry name" value="LuxR_C_like"/>
    <property type="match status" value="1"/>
</dbReference>
<dbReference type="Gene3D" id="3.40.50.2300">
    <property type="match status" value="1"/>
</dbReference>
<dbReference type="SUPFAM" id="SSF46894">
    <property type="entry name" value="C-terminal effector domain of the bipartite response regulators"/>
    <property type="match status" value="1"/>
</dbReference>
<evidence type="ECO:0008006" key="7">
    <source>
        <dbReference type="Google" id="ProtNLM"/>
    </source>
</evidence>
<dbReference type="InterPro" id="IPR001789">
    <property type="entry name" value="Sig_transdc_resp-reg_receiver"/>
</dbReference>
<dbReference type="InterPro" id="IPR000792">
    <property type="entry name" value="Tscrpt_reg_LuxR_C"/>
</dbReference>
<dbReference type="PROSITE" id="PS50043">
    <property type="entry name" value="HTH_LUXR_2"/>
    <property type="match status" value="1"/>
</dbReference>